<evidence type="ECO:0000259" key="7">
    <source>
        <dbReference type="SMART" id="SM01340"/>
    </source>
</evidence>
<feature type="compositionally biased region" description="Basic and acidic residues" evidence="5">
    <location>
        <begin position="346"/>
        <end position="356"/>
    </location>
</feature>
<dbReference type="PANTHER" id="PTHR10073">
    <property type="entry name" value="DNA MISMATCH REPAIR PROTEIN MLH, PMS, MUTL"/>
    <property type="match status" value="1"/>
</dbReference>
<organism evidence="8 9">
    <name type="scientific">Coprococcus comes</name>
    <dbReference type="NCBI Taxonomy" id="410072"/>
    <lineage>
        <taxon>Bacteria</taxon>
        <taxon>Bacillati</taxon>
        <taxon>Bacillota</taxon>
        <taxon>Clostridia</taxon>
        <taxon>Lachnospirales</taxon>
        <taxon>Lachnospiraceae</taxon>
        <taxon>Coprococcus</taxon>
    </lineage>
</organism>
<evidence type="ECO:0000256" key="1">
    <source>
        <dbReference type="ARBA" id="ARBA00006082"/>
    </source>
</evidence>
<dbReference type="GO" id="GO:0030983">
    <property type="term" value="F:mismatched DNA binding"/>
    <property type="evidence" value="ECO:0007669"/>
    <property type="project" value="InterPro"/>
</dbReference>
<feature type="domain" description="MutL C-terminal dimerisation" evidence="6">
    <location>
        <begin position="519"/>
        <end position="662"/>
    </location>
</feature>
<dbReference type="EMBL" id="CYXR01000013">
    <property type="protein sequence ID" value="CUM99104.1"/>
    <property type="molecule type" value="Genomic_DNA"/>
</dbReference>
<dbReference type="InterPro" id="IPR038973">
    <property type="entry name" value="MutL/Mlh/Pms-like"/>
</dbReference>
<dbReference type="GO" id="GO:0032300">
    <property type="term" value="C:mismatch repair complex"/>
    <property type="evidence" value="ECO:0007669"/>
    <property type="project" value="InterPro"/>
</dbReference>
<dbReference type="Gene3D" id="3.30.230.10">
    <property type="match status" value="1"/>
</dbReference>
<dbReference type="Pfam" id="PF01119">
    <property type="entry name" value="DNA_mis_repair"/>
    <property type="match status" value="1"/>
</dbReference>
<dbReference type="InterPro" id="IPR042120">
    <property type="entry name" value="MutL_C_dimsub"/>
</dbReference>
<keyword evidence="2 4" id="KW-0227">DNA damage</keyword>
<feature type="region of interest" description="Disordered" evidence="5">
    <location>
        <begin position="345"/>
        <end position="406"/>
    </location>
</feature>
<evidence type="ECO:0000256" key="2">
    <source>
        <dbReference type="ARBA" id="ARBA00022763"/>
    </source>
</evidence>
<dbReference type="Pfam" id="PF08676">
    <property type="entry name" value="MutL_C"/>
    <property type="match status" value="1"/>
</dbReference>
<dbReference type="InterPro" id="IPR013507">
    <property type="entry name" value="DNA_mismatch_S5_2-like"/>
</dbReference>
<dbReference type="Gene3D" id="3.30.565.10">
    <property type="entry name" value="Histidine kinase-like ATPase, C-terminal domain"/>
    <property type="match status" value="1"/>
</dbReference>
<dbReference type="PROSITE" id="PS00058">
    <property type="entry name" value="DNA_MISMATCH_REPAIR_1"/>
    <property type="match status" value="1"/>
</dbReference>
<dbReference type="GO" id="GO:0016887">
    <property type="term" value="F:ATP hydrolysis activity"/>
    <property type="evidence" value="ECO:0007669"/>
    <property type="project" value="InterPro"/>
</dbReference>
<dbReference type="Proteomes" id="UP000095727">
    <property type="component" value="Unassembled WGS sequence"/>
</dbReference>
<dbReference type="Pfam" id="PF13589">
    <property type="entry name" value="HATPase_c_3"/>
    <property type="match status" value="1"/>
</dbReference>
<comment type="function">
    <text evidence="4">This protein is involved in the repair of mismatches in DNA. It is required for dam-dependent methyl-directed DNA mismatch repair. May act as a 'molecular matchmaker', a protein that promotes the formation of a stable complex between two or more DNA-binding proteins in an ATP-dependent manner without itself being part of a final effector complex.</text>
</comment>
<dbReference type="SUPFAM" id="SSF55874">
    <property type="entry name" value="ATPase domain of HSP90 chaperone/DNA topoisomerase II/histidine kinase"/>
    <property type="match status" value="1"/>
</dbReference>
<feature type="compositionally biased region" description="Basic and acidic residues" evidence="5">
    <location>
        <begin position="464"/>
        <end position="485"/>
    </location>
</feature>
<dbReference type="SMART" id="SM01340">
    <property type="entry name" value="DNA_mis_repair"/>
    <property type="match status" value="1"/>
</dbReference>
<feature type="compositionally biased region" description="Basic and acidic residues" evidence="5">
    <location>
        <begin position="435"/>
        <end position="447"/>
    </location>
</feature>
<dbReference type="PANTHER" id="PTHR10073:SF12">
    <property type="entry name" value="DNA MISMATCH REPAIR PROTEIN MLH1"/>
    <property type="match status" value="1"/>
</dbReference>
<dbReference type="InterPro" id="IPR042121">
    <property type="entry name" value="MutL_C_regsub"/>
</dbReference>
<feature type="region of interest" description="Disordered" evidence="5">
    <location>
        <begin position="435"/>
        <end position="485"/>
    </location>
</feature>
<dbReference type="InterPro" id="IPR036890">
    <property type="entry name" value="HATPase_C_sf"/>
</dbReference>
<dbReference type="InterPro" id="IPR020568">
    <property type="entry name" value="Ribosomal_Su5_D2-typ_SF"/>
</dbReference>
<dbReference type="SUPFAM" id="SSF118116">
    <property type="entry name" value="DNA mismatch repair protein MutL"/>
    <property type="match status" value="1"/>
</dbReference>
<feature type="compositionally biased region" description="Polar residues" evidence="5">
    <location>
        <begin position="386"/>
        <end position="406"/>
    </location>
</feature>
<sequence length="706" mass="80044">MPHIELLDQITIDKIAAGEVIERPASVVKELVENAIDAGSTAVTVEIEEGGISLIRITDNGCGIAKQDVENAFLRHSTSKIRSAEDLTHLSSLGFRGEALSSISAVARVELITKTREDVFGTKYIIEGGKGRTPEETGAPDGTTFLVRQLFFNTPARRKFLKTPMTEASHISDLLTRLALSHPDISFRFINNGQVKLHTSGNGKMKDVIYHIYGREIANNLIPLEFEKDGVRLSGYLGKPVINRGNRNFENYFVNGRYVRNSILAKAIEDGYKDFTMQHRYPFVAFQIEINPEKIDVNVHPSKMELRFSNQQGIYNLLYEAISKGLHEPELIPEVEMSEIKVPGMSEKRQEKKTVIRDAGNPYRTDGTSPKMRKSSVQEGAERAESWSQSEMPSAELQTQISTEKTVSTGDEKLDYFMQKMRERVYASHLAEAKEEQEKNIGAKESKMAALDENPAVDIQNKGTENRAYSDKSKEKTERDPEKTESNLFLKDLKAKKVKQLDLFEEQILKKEARQEYRIIGQVFETYWLIQYRDSLYIIDQHAAHERVLYERALAGMKKREYTSQYLSPPIILSLSMQEIDVLETFKDRFTAIGFEIEPFGGDEYAVRAIPDNLFGIAKKELLLEMLDSLSDGLSTSLEPELIDEKIASMSCKAAVKGNMKLSYAEMDELINELLSLDNPYHCPHGRPTIIAMTKRELEKKFKRIV</sequence>
<dbReference type="SUPFAM" id="SSF54211">
    <property type="entry name" value="Ribosomal protein S5 domain 2-like"/>
    <property type="match status" value="1"/>
</dbReference>
<dbReference type="AlphaFoldDB" id="A0A173T8Q9"/>
<dbReference type="InterPro" id="IPR002099">
    <property type="entry name" value="MutL/Mlh/PMS"/>
</dbReference>
<dbReference type="InterPro" id="IPR014762">
    <property type="entry name" value="DNA_mismatch_repair_CS"/>
</dbReference>
<dbReference type="Gene3D" id="3.30.1540.20">
    <property type="entry name" value="MutL, C-terminal domain, dimerisation subdomain"/>
    <property type="match status" value="1"/>
</dbReference>
<comment type="similarity">
    <text evidence="1 4">Belongs to the DNA mismatch repair MutL/HexB family.</text>
</comment>
<dbReference type="Gene3D" id="3.30.1370.100">
    <property type="entry name" value="MutL, C-terminal domain, regulatory subdomain"/>
    <property type="match status" value="1"/>
</dbReference>
<dbReference type="GO" id="GO:0005524">
    <property type="term" value="F:ATP binding"/>
    <property type="evidence" value="ECO:0007669"/>
    <property type="project" value="InterPro"/>
</dbReference>
<evidence type="ECO:0000256" key="5">
    <source>
        <dbReference type="SAM" id="MobiDB-lite"/>
    </source>
</evidence>
<dbReference type="InterPro" id="IPR014790">
    <property type="entry name" value="MutL_C"/>
</dbReference>
<dbReference type="GO" id="GO:0140664">
    <property type="term" value="F:ATP-dependent DNA damage sensor activity"/>
    <property type="evidence" value="ECO:0007669"/>
    <property type="project" value="InterPro"/>
</dbReference>
<evidence type="ECO:0000313" key="8">
    <source>
        <dbReference type="EMBL" id="CUM99104.1"/>
    </source>
</evidence>
<dbReference type="InterPro" id="IPR037198">
    <property type="entry name" value="MutL_C_sf"/>
</dbReference>
<accession>A0A173T8Q9</accession>
<dbReference type="RefSeq" id="WP_055157113.1">
    <property type="nucleotide sequence ID" value="NZ_CYXR01000013.1"/>
</dbReference>
<dbReference type="InterPro" id="IPR020667">
    <property type="entry name" value="DNA_mismatch_repair_MutL"/>
</dbReference>
<dbReference type="InterPro" id="IPR014721">
    <property type="entry name" value="Ribsml_uS5_D2-typ_fold_subgr"/>
</dbReference>
<protein>
    <recommendedName>
        <fullName evidence="4">DNA mismatch repair protein MutL</fullName>
    </recommendedName>
</protein>
<keyword evidence="3 4" id="KW-0234">DNA repair</keyword>
<dbReference type="NCBIfam" id="TIGR00585">
    <property type="entry name" value="mutl"/>
    <property type="match status" value="1"/>
</dbReference>
<dbReference type="GO" id="GO:0006298">
    <property type="term" value="P:mismatch repair"/>
    <property type="evidence" value="ECO:0007669"/>
    <property type="project" value="UniProtKB-UniRule"/>
</dbReference>
<dbReference type="CDD" id="cd16926">
    <property type="entry name" value="HATPase_MutL-MLH-PMS-like"/>
    <property type="match status" value="1"/>
</dbReference>
<feature type="domain" description="DNA mismatch repair protein S5" evidence="7">
    <location>
        <begin position="209"/>
        <end position="327"/>
    </location>
</feature>
<reference evidence="8 9" key="1">
    <citation type="submission" date="2015-09" db="EMBL/GenBank/DDBJ databases">
        <authorList>
            <consortium name="Pathogen Informatics"/>
        </authorList>
    </citation>
    <scope>NUCLEOTIDE SEQUENCE [LARGE SCALE GENOMIC DNA]</scope>
    <source>
        <strain evidence="8 9">2789STDY5834962</strain>
    </source>
</reference>
<dbReference type="HAMAP" id="MF_00149">
    <property type="entry name" value="DNA_mis_repair"/>
    <property type="match status" value="1"/>
</dbReference>
<evidence type="ECO:0000313" key="9">
    <source>
        <dbReference type="Proteomes" id="UP000095727"/>
    </source>
</evidence>
<evidence type="ECO:0000256" key="3">
    <source>
        <dbReference type="ARBA" id="ARBA00023204"/>
    </source>
</evidence>
<dbReference type="SMART" id="SM00853">
    <property type="entry name" value="MutL_C"/>
    <property type="match status" value="1"/>
</dbReference>
<dbReference type="CDD" id="cd00782">
    <property type="entry name" value="MutL_Trans"/>
    <property type="match status" value="1"/>
</dbReference>
<name>A0A173T8Q9_9FIRM</name>
<evidence type="ECO:0000259" key="6">
    <source>
        <dbReference type="SMART" id="SM00853"/>
    </source>
</evidence>
<evidence type="ECO:0000256" key="4">
    <source>
        <dbReference type="HAMAP-Rule" id="MF_00149"/>
    </source>
</evidence>
<dbReference type="FunFam" id="3.30.565.10:FF:000003">
    <property type="entry name" value="DNA mismatch repair endonuclease MutL"/>
    <property type="match status" value="1"/>
</dbReference>
<proteinExistence type="inferred from homology"/>
<gene>
    <name evidence="4 8" type="primary">mutL</name>
    <name evidence="8" type="ORF">ERS852574_02013</name>
</gene>